<dbReference type="RefSeq" id="WP_336498871.1">
    <property type="nucleotide sequence ID" value="NZ_JBAWSY010000018.1"/>
</dbReference>
<evidence type="ECO:0000313" key="9">
    <source>
        <dbReference type="Proteomes" id="UP001364890"/>
    </source>
</evidence>
<sequence>MFKKVGIILFVFTLIMVATIYLGSKQEIKEVNYQEGTPIGEIPSEKESLVSLVFELAEKGQAWDIPFIVGESDIQDVHELWGTSEKMNERSAKIYEDYLSKNATIGHFSNLVFDIRSSSPEIQQIRLDDIEKHKGEADEIRAYQDDQVKQIILVFNVTSTHQLKWVFPKPTESIPNPAVDHISVFTEVKEEVSTDIAAMKEMSLEEKVGQMIFAGIEGTSLSKESKLLISNDKVGGIILFKDNLEDVHQSVSLLNEMKEESAKNKFPLFLGVDQEGGRVSRLPELIQLPTNQEIGKINDSSLSYNIGNLLGKELNSFGFNLDFAPVLDINSNAKNPVIGDRSFGSTANIVSNLGIQTMKGIKNQHVIPVVKHFPGHGDTAVDSHKELPIIQKRLEDLQALELIPFKDAIDNGADVVMVGHILLPKIDPTFPSSMSYELITNILRNKLQFEGVVITDDMTMGAILDNYKIGEAAVEAVKAGNDIVLIAHDYVNIKEAIESILLAVNEGQISEERINASVERILLLKEKYKLSNKRVDGVNIEELNQTIVQTLGR</sequence>
<keyword evidence="6" id="KW-0472">Membrane</keyword>
<evidence type="ECO:0000256" key="4">
    <source>
        <dbReference type="ARBA" id="ARBA00022801"/>
    </source>
</evidence>
<reference evidence="8 9" key="1">
    <citation type="submission" date="2024-01" db="EMBL/GenBank/DDBJ databases">
        <title>Seven novel Bacillus-like species.</title>
        <authorList>
            <person name="Liu G."/>
        </authorList>
    </citation>
    <scope>NUCLEOTIDE SEQUENCE [LARGE SCALE GENOMIC DNA]</scope>
    <source>
        <strain evidence="8 9">FJAT-51614</strain>
    </source>
</reference>
<protein>
    <recommendedName>
        <fullName evidence="3">beta-N-acetylhexosaminidase</fullName>
        <ecNumber evidence="3">3.2.1.52</ecNumber>
    </recommendedName>
</protein>
<evidence type="ECO:0000256" key="1">
    <source>
        <dbReference type="ARBA" id="ARBA00001231"/>
    </source>
</evidence>
<keyword evidence="5 8" id="KW-0326">Glycosidase</keyword>
<dbReference type="Gene3D" id="3.20.20.300">
    <property type="entry name" value="Glycoside hydrolase, family 3, N-terminal domain"/>
    <property type="match status" value="1"/>
</dbReference>
<feature type="domain" description="Glycoside hydrolase family 3 N-terminal" evidence="7">
    <location>
        <begin position="204"/>
        <end position="522"/>
    </location>
</feature>
<evidence type="ECO:0000256" key="3">
    <source>
        <dbReference type="ARBA" id="ARBA00012663"/>
    </source>
</evidence>
<evidence type="ECO:0000256" key="5">
    <source>
        <dbReference type="ARBA" id="ARBA00023295"/>
    </source>
</evidence>
<dbReference type="Pfam" id="PF00933">
    <property type="entry name" value="Glyco_hydro_3"/>
    <property type="match status" value="1"/>
</dbReference>
<dbReference type="InterPro" id="IPR036962">
    <property type="entry name" value="Glyco_hydro_3_N_sf"/>
</dbReference>
<dbReference type="InterPro" id="IPR017853">
    <property type="entry name" value="GH"/>
</dbReference>
<dbReference type="InterPro" id="IPR025453">
    <property type="entry name" value="DUF4309"/>
</dbReference>
<keyword evidence="6" id="KW-1133">Transmembrane helix</keyword>
<dbReference type="PROSITE" id="PS00775">
    <property type="entry name" value="GLYCOSYL_HYDROL_F3"/>
    <property type="match status" value="1"/>
</dbReference>
<keyword evidence="9" id="KW-1185">Reference proteome</keyword>
<dbReference type="PANTHER" id="PTHR30480:SF13">
    <property type="entry name" value="BETA-HEXOSAMINIDASE"/>
    <property type="match status" value="1"/>
</dbReference>
<dbReference type="NCBIfam" id="NF003740">
    <property type="entry name" value="PRK05337.1"/>
    <property type="match status" value="1"/>
</dbReference>
<accession>A0ABU8F8I2</accession>
<dbReference type="SUPFAM" id="SSF51445">
    <property type="entry name" value="(Trans)glycosidases"/>
    <property type="match status" value="1"/>
</dbReference>
<dbReference type="Proteomes" id="UP001364890">
    <property type="component" value="Unassembled WGS sequence"/>
</dbReference>
<evidence type="ECO:0000313" key="8">
    <source>
        <dbReference type="EMBL" id="MEI4771319.1"/>
    </source>
</evidence>
<keyword evidence="6" id="KW-0812">Transmembrane</keyword>
<dbReference type="GO" id="GO:0004563">
    <property type="term" value="F:beta-N-acetylhexosaminidase activity"/>
    <property type="evidence" value="ECO:0007669"/>
    <property type="project" value="UniProtKB-EC"/>
</dbReference>
<comment type="similarity">
    <text evidence="2">Belongs to the glycosyl hydrolase 3 family.</text>
</comment>
<evidence type="ECO:0000259" key="7">
    <source>
        <dbReference type="Pfam" id="PF00933"/>
    </source>
</evidence>
<dbReference type="InterPro" id="IPR019800">
    <property type="entry name" value="Glyco_hydro_3_AS"/>
</dbReference>
<dbReference type="InterPro" id="IPR050226">
    <property type="entry name" value="NagZ_Beta-hexosaminidase"/>
</dbReference>
<dbReference type="Pfam" id="PF14172">
    <property type="entry name" value="DUF4309"/>
    <property type="match status" value="1"/>
</dbReference>
<proteinExistence type="inferred from homology"/>
<organism evidence="8 9">
    <name type="scientific">Psychrobacillus mangrovi</name>
    <dbReference type="NCBI Taxonomy" id="3117745"/>
    <lineage>
        <taxon>Bacteria</taxon>
        <taxon>Bacillati</taxon>
        <taxon>Bacillota</taxon>
        <taxon>Bacilli</taxon>
        <taxon>Bacillales</taxon>
        <taxon>Bacillaceae</taxon>
        <taxon>Psychrobacillus</taxon>
    </lineage>
</organism>
<gene>
    <name evidence="8" type="primary">nagZ</name>
    <name evidence="8" type="ORF">WAX74_16965</name>
</gene>
<name>A0ABU8F8I2_9BACI</name>
<evidence type="ECO:0000256" key="6">
    <source>
        <dbReference type="SAM" id="Phobius"/>
    </source>
</evidence>
<dbReference type="InterPro" id="IPR001764">
    <property type="entry name" value="Glyco_hydro_3_N"/>
</dbReference>
<dbReference type="PANTHER" id="PTHR30480">
    <property type="entry name" value="BETA-HEXOSAMINIDASE-RELATED"/>
    <property type="match status" value="1"/>
</dbReference>
<evidence type="ECO:0000256" key="2">
    <source>
        <dbReference type="ARBA" id="ARBA00005336"/>
    </source>
</evidence>
<comment type="caution">
    <text evidence="8">The sequence shown here is derived from an EMBL/GenBank/DDBJ whole genome shotgun (WGS) entry which is preliminary data.</text>
</comment>
<dbReference type="EC" id="3.2.1.52" evidence="3"/>
<comment type="catalytic activity">
    <reaction evidence="1">
        <text>Hydrolysis of terminal non-reducing N-acetyl-D-hexosamine residues in N-acetyl-beta-D-hexosaminides.</text>
        <dbReference type="EC" id="3.2.1.52"/>
    </reaction>
</comment>
<dbReference type="EMBL" id="JBAWSY010000018">
    <property type="protein sequence ID" value="MEI4771319.1"/>
    <property type="molecule type" value="Genomic_DNA"/>
</dbReference>
<feature type="transmembrane region" description="Helical" evidence="6">
    <location>
        <begin position="7"/>
        <end position="24"/>
    </location>
</feature>
<keyword evidence="4 8" id="KW-0378">Hydrolase</keyword>